<evidence type="ECO:0000256" key="3">
    <source>
        <dbReference type="PROSITE-ProRule" id="PRU00335"/>
    </source>
</evidence>
<dbReference type="PRINTS" id="PR00455">
    <property type="entry name" value="HTHTETR"/>
</dbReference>
<organism evidence="5 6">
    <name type="scientific">Ornithinibacillus bavariensis</name>
    <dbReference type="NCBI Taxonomy" id="545502"/>
    <lineage>
        <taxon>Bacteria</taxon>
        <taxon>Bacillati</taxon>
        <taxon>Bacillota</taxon>
        <taxon>Bacilli</taxon>
        <taxon>Bacillales</taxon>
        <taxon>Bacillaceae</taxon>
        <taxon>Ornithinibacillus</taxon>
    </lineage>
</organism>
<dbReference type="InterPro" id="IPR050624">
    <property type="entry name" value="HTH-type_Tx_Regulator"/>
</dbReference>
<name>A0A920C689_9BACI</name>
<dbReference type="Proteomes" id="UP000676917">
    <property type="component" value="Unassembled WGS sequence"/>
</dbReference>
<dbReference type="RefSeq" id="WP_212919391.1">
    <property type="nucleotide sequence ID" value="NZ_BORP01000001.1"/>
</dbReference>
<protein>
    <submittedName>
        <fullName evidence="5">HTH-type transcriptional regulator YerO</fullName>
    </submittedName>
</protein>
<dbReference type="PANTHER" id="PTHR43479:SF11">
    <property type="entry name" value="ACREF_ENVCD OPERON REPRESSOR-RELATED"/>
    <property type="match status" value="1"/>
</dbReference>
<dbReference type="InterPro" id="IPR009057">
    <property type="entry name" value="Homeodomain-like_sf"/>
</dbReference>
<feature type="DNA-binding region" description="H-T-H motif" evidence="3">
    <location>
        <begin position="24"/>
        <end position="43"/>
    </location>
</feature>
<gene>
    <name evidence="5" type="primary">yerO</name>
    <name evidence="5" type="ORF">J43TS3_04950</name>
</gene>
<accession>A0A920C689</accession>
<evidence type="ECO:0000259" key="4">
    <source>
        <dbReference type="PROSITE" id="PS50977"/>
    </source>
</evidence>
<evidence type="ECO:0000256" key="2">
    <source>
        <dbReference type="ARBA" id="ARBA00023125"/>
    </source>
</evidence>
<dbReference type="SUPFAM" id="SSF46689">
    <property type="entry name" value="Homeodomain-like"/>
    <property type="match status" value="1"/>
</dbReference>
<dbReference type="EMBL" id="BORP01000001">
    <property type="protein sequence ID" value="GIO25884.1"/>
    <property type="molecule type" value="Genomic_DNA"/>
</dbReference>
<keyword evidence="2 3" id="KW-0238">DNA-binding</keyword>
<keyword evidence="1" id="KW-0678">Repressor</keyword>
<proteinExistence type="predicted"/>
<dbReference type="PANTHER" id="PTHR43479">
    <property type="entry name" value="ACREF/ENVCD OPERON REPRESSOR-RELATED"/>
    <property type="match status" value="1"/>
</dbReference>
<comment type="caution">
    <text evidence="5">The sequence shown here is derived from an EMBL/GenBank/DDBJ whole genome shotgun (WGS) entry which is preliminary data.</text>
</comment>
<dbReference type="Gene3D" id="1.10.357.10">
    <property type="entry name" value="Tetracycline Repressor, domain 2"/>
    <property type="match status" value="1"/>
</dbReference>
<dbReference type="PROSITE" id="PS50977">
    <property type="entry name" value="HTH_TETR_2"/>
    <property type="match status" value="1"/>
</dbReference>
<dbReference type="AlphaFoldDB" id="A0A920C689"/>
<dbReference type="Gene3D" id="1.10.10.60">
    <property type="entry name" value="Homeodomain-like"/>
    <property type="match status" value="1"/>
</dbReference>
<evidence type="ECO:0000313" key="6">
    <source>
        <dbReference type="Proteomes" id="UP000676917"/>
    </source>
</evidence>
<keyword evidence="6" id="KW-1185">Reference proteome</keyword>
<dbReference type="InterPro" id="IPR001647">
    <property type="entry name" value="HTH_TetR"/>
</dbReference>
<evidence type="ECO:0000256" key="1">
    <source>
        <dbReference type="ARBA" id="ARBA00022491"/>
    </source>
</evidence>
<sequence>MNKKQLIMEKALELFAKQGFETTSIQQITDYCGISKGAFYLSFKSKDELILALIDHFMQELTTDIDYLVNGRDLPVTLYRFFYTTFETFIKHADFVKLLMKEHTQSLDDELLEKLRYYDRKTDQTILSIIEKVYGDVITTIKYDLVYTVKGLINSYSSFLFFNKIDFDVALISKSLEEKTDILAKHMTTPFITDESLEMFQEIPKEKMQKDVLLQQINSTMEKIEDSLTKDSLILLKEQIGELTYNSAIIHGLIGNLAEQPECKRLSYLLTKYFDFAK</sequence>
<dbReference type="GO" id="GO:0003677">
    <property type="term" value="F:DNA binding"/>
    <property type="evidence" value="ECO:0007669"/>
    <property type="project" value="UniProtKB-UniRule"/>
</dbReference>
<dbReference type="Pfam" id="PF00440">
    <property type="entry name" value="TetR_N"/>
    <property type="match status" value="1"/>
</dbReference>
<reference evidence="5" key="1">
    <citation type="submission" date="2021-03" db="EMBL/GenBank/DDBJ databases">
        <title>Antimicrobial resistance genes in bacteria isolated from Japanese honey, and their potential for conferring macrolide and lincosamide resistance in the American foulbrood pathogen Paenibacillus larvae.</title>
        <authorList>
            <person name="Okamoto M."/>
            <person name="Kumagai M."/>
            <person name="Kanamori H."/>
            <person name="Takamatsu D."/>
        </authorList>
    </citation>
    <scope>NUCLEOTIDE SEQUENCE</scope>
    <source>
        <strain evidence="5">J43TS3</strain>
    </source>
</reference>
<evidence type="ECO:0000313" key="5">
    <source>
        <dbReference type="EMBL" id="GIO25884.1"/>
    </source>
</evidence>
<feature type="domain" description="HTH tetR-type" evidence="4">
    <location>
        <begin position="1"/>
        <end position="61"/>
    </location>
</feature>